<keyword evidence="3 5" id="KW-1133">Transmembrane helix</keyword>
<proteinExistence type="inferred from homology"/>
<feature type="domain" description="Neurotransmitter-gated ion-channel ligand-binding" evidence="6">
    <location>
        <begin position="35"/>
        <end position="236"/>
    </location>
</feature>
<evidence type="ECO:0000313" key="8">
    <source>
        <dbReference type="EMBL" id="KAH3750843.1"/>
    </source>
</evidence>
<feature type="domain" description="Neurotransmitter-gated ion-channel transmembrane" evidence="7">
    <location>
        <begin position="244"/>
        <end position="330"/>
    </location>
</feature>
<dbReference type="Proteomes" id="UP000828390">
    <property type="component" value="Unassembled WGS sequence"/>
</dbReference>
<organism evidence="8 9">
    <name type="scientific">Dreissena polymorpha</name>
    <name type="common">Zebra mussel</name>
    <name type="synonym">Mytilus polymorpha</name>
    <dbReference type="NCBI Taxonomy" id="45954"/>
    <lineage>
        <taxon>Eukaryota</taxon>
        <taxon>Metazoa</taxon>
        <taxon>Spiralia</taxon>
        <taxon>Lophotrochozoa</taxon>
        <taxon>Mollusca</taxon>
        <taxon>Bivalvia</taxon>
        <taxon>Autobranchia</taxon>
        <taxon>Heteroconchia</taxon>
        <taxon>Euheterodonta</taxon>
        <taxon>Imparidentia</taxon>
        <taxon>Neoheterodontei</taxon>
        <taxon>Myida</taxon>
        <taxon>Dreissenoidea</taxon>
        <taxon>Dreissenidae</taxon>
        <taxon>Dreissena</taxon>
    </lineage>
</organism>
<dbReference type="FunFam" id="2.70.170.10:FF:000028">
    <property type="entry name" value="AcetylCholine Receptor"/>
    <property type="match status" value="1"/>
</dbReference>
<dbReference type="InterPro" id="IPR006029">
    <property type="entry name" value="Neurotrans-gated_channel_TM"/>
</dbReference>
<dbReference type="InterPro" id="IPR038050">
    <property type="entry name" value="Neuro_actylchol_rec"/>
</dbReference>
<keyword evidence="5" id="KW-0407">Ion channel</keyword>
<evidence type="ECO:0000256" key="3">
    <source>
        <dbReference type="ARBA" id="ARBA00022989"/>
    </source>
</evidence>
<dbReference type="EMBL" id="JAIWYP010000010">
    <property type="protein sequence ID" value="KAH3750843.1"/>
    <property type="molecule type" value="Genomic_DNA"/>
</dbReference>
<dbReference type="SUPFAM" id="SSF90112">
    <property type="entry name" value="Neurotransmitter-gated ion-channel transmembrane pore"/>
    <property type="match status" value="1"/>
</dbReference>
<dbReference type="CDD" id="cd18989">
    <property type="entry name" value="LGIC_ECD_cation"/>
    <property type="match status" value="1"/>
</dbReference>
<keyword evidence="2 5" id="KW-0812">Transmembrane</keyword>
<dbReference type="CDD" id="cd19051">
    <property type="entry name" value="LGIC_TM_cation"/>
    <property type="match status" value="1"/>
</dbReference>
<evidence type="ECO:0000313" key="9">
    <source>
        <dbReference type="Proteomes" id="UP000828390"/>
    </source>
</evidence>
<feature type="transmembrane region" description="Helical" evidence="5">
    <location>
        <begin position="302"/>
        <end position="325"/>
    </location>
</feature>
<keyword evidence="5" id="KW-0813">Transport</keyword>
<dbReference type="InterPro" id="IPR006201">
    <property type="entry name" value="Neur_channel"/>
</dbReference>
<dbReference type="AlphaFoldDB" id="A0A9D4DKX0"/>
<dbReference type="GO" id="GO:0016020">
    <property type="term" value="C:membrane"/>
    <property type="evidence" value="ECO:0007669"/>
    <property type="project" value="UniProtKB-SubCell"/>
</dbReference>
<dbReference type="SUPFAM" id="SSF63712">
    <property type="entry name" value="Nicotinic receptor ligand binding domain-like"/>
    <property type="match status" value="1"/>
</dbReference>
<comment type="caution">
    <text evidence="8">The sequence shown here is derived from an EMBL/GenBank/DDBJ whole genome shotgun (WGS) entry which is preliminary data.</text>
</comment>
<dbReference type="PANTHER" id="PTHR18945">
    <property type="entry name" value="NEUROTRANSMITTER GATED ION CHANNEL"/>
    <property type="match status" value="1"/>
</dbReference>
<evidence type="ECO:0000256" key="1">
    <source>
        <dbReference type="ARBA" id="ARBA00004141"/>
    </source>
</evidence>
<evidence type="ECO:0000256" key="2">
    <source>
        <dbReference type="ARBA" id="ARBA00022692"/>
    </source>
</evidence>
<feature type="transmembrane region" description="Helical" evidence="5">
    <location>
        <begin position="416"/>
        <end position="438"/>
    </location>
</feature>
<dbReference type="GO" id="GO:0005230">
    <property type="term" value="F:extracellular ligand-gated monoatomic ion channel activity"/>
    <property type="evidence" value="ECO:0007669"/>
    <property type="project" value="InterPro"/>
</dbReference>
<keyword evidence="5" id="KW-0406">Ion transport</keyword>
<evidence type="ECO:0000256" key="5">
    <source>
        <dbReference type="RuleBase" id="RU000687"/>
    </source>
</evidence>
<keyword evidence="9" id="KW-1185">Reference proteome</keyword>
<evidence type="ECO:0000259" key="6">
    <source>
        <dbReference type="Pfam" id="PF02931"/>
    </source>
</evidence>
<dbReference type="Gene3D" id="1.20.58.390">
    <property type="entry name" value="Neurotransmitter-gated ion-channel transmembrane domain"/>
    <property type="match status" value="1"/>
</dbReference>
<accession>A0A9D4DKX0</accession>
<gene>
    <name evidence="8" type="ORF">DPMN_185378</name>
</gene>
<dbReference type="Pfam" id="PF02931">
    <property type="entry name" value="Neur_chan_LBD"/>
    <property type="match status" value="1"/>
</dbReference>
<name>A0A9D4DKX0_DREPO</name>
<dbReference type="GO" id="GO:0004888">
    <property type="term" value="F:transmembrane signaling receptor activity"/>
    <property type="evidence" value="ECO:0007669"/>
    <property type="project" value="InterPro"/>
</dbReference>
<dbReference type="InterPro" id="IPR036734">
    <property type="entry name" value="Neur_chan_lig-bd_sf"/>
</dbReference>
<dbReference type="Pfam" id="PF02932">
    <property type="entry name" value="Neur_chan_memb"/>
    <property type="match status" value="1"/>
</dbReference>
<dbReference type="InterPro" id="IPR018000">
    <property type="entry name" value="Neurotransmitter_ion_chnl_CS"/>
</dbReference>
<evidence type="ECO:0000256" key="4">
    <source>
        <dbReference type="ARBA" id="ARBA00023136"/>
    </source>
</evidence>
<sequence>MRAVQYIMCMLEIIGARFVLGEYTAAYETAIRSNTLLDGGYDPISRPKATTEVRVGIGILAIDQLDLRNQMFTFAGWMEVEWRDERLKWTPAAGNGNIESVFSTSDIIWKPELVIDNALEDLGVITADNLNLRYDFEGDVKWEPPRLFNVHCQVDVTFYPYDQQKCSIVVIGWSYTVEEVDLAFLSKAINTDDLETHGEWIVTQTETVKAVLEETLEDGTKRRFPQLEFWISIQRRHAFYNLNVIMPVVVTSLLIALTFIVPFESGEKLSYILTVFLSLVVLLTVTADALPPTSITVSNLAMYLGIVTVLSAVGMLTTVLLLMVYHNEDGISESTSASSECILLIARVAATLICSSKRHLIGRRVSSKVVKVVPVNGHEHAALEQRVKSAESGKKGADDEKANVTWQDVAIILDRFVFIVFLAVTVAINFGFLVGLVVGGKTTVP</sequence>
<dbReference type="Gene3D" id="2.70.170.10">
    <property type="entry name" value="Neurotransmitter-gated ion-channel ligand-binding domain"/>
    <property type="match status" value="1"/>
</dbReference>
<reference evidence="8" key="1">
    <citation type="journal article" date="2019" name="bioRxiv">
        <title>The Genome of the Zebra Mussel, Dreissena polymorpha: A Resource for Invasive Species Research.</title>
        <authorList>
            <person name="McCartney M.A."/>
            <person name="Auch B."/>
            <person name="Kono T."/>
            <person name="Mallez S."/>
            <person name="Zhang Y."/>
            <person name="Obille A."/>
            <person name="Becker A."/>
            <person name="Abrahante J.E."/>
            <person name="Garbe J."/>
            <person name="Badalamenti J.P."/>
            <person name="Herman A."/>
            <person name="Mangelson H."/>
            <person name="Liachko I."/>
            <person name="Sullivan S."/>
            <person name="Sone E.D."/>
            <person name="Koren S."/>
            <person name="Silverstein K.A.T."/>
            <person name="Beckman K.B."/>
            <person name="Gohl D.M."/>
        </authorList>
    </citation>
    <scope>NUCLEOTIDE SEQUENCE</scope>
    <source>
        <strain evidence="8">Duluth1</strain>
        <tissue evidence="8">Whole animal</tissue>
    </source>
</reference>
<comment type="subcellular location">
    <subcellularLocation>
        <location evidence="1">Membrane</location>
        <topology evidence="1">Multi-pass membrane protein</topology>
    </subcellularLocation>
</comment>
<evidence type="ECO:0000259" key="7">
    <source>
        <dbReference type="Pfam" id="PF02932"/>
    </source>
</evidence>
<comment type="similarity">
    <text evidence="5">Belongs to the ligand-gated ion channel (TC 1.A.9) family.</text>
</comment>
<feature type="transmembrane region" description="Helical" evidence="5">
    <location>
        <begin position="239"/>
        <end position="263"/>
    </location>
</feature>
<feature type="transmembrane region" description="Helical" evidence="5">
    <location>
        <begin position="269"/>
        <end position="290"/>
    </location>
</feature>
<dbReference type="PRINTS" id="PR00252">
    <property type="entry name" value="NRIONCHANNEL"/>
</dbReference>
<dbReference type="InterPro" id="IPR006202">
    <property type="entry name" value="Neur_chan_lig-bd"/>
</dbReference>
<dbReference type="PROSITE" id="PS00236">
    <property type="entry name" value="NEUROTR_ION_CHANNEL"/>
    <property type="match status" value="1"/>
</dbReference>
<dbReference type="InterPro" id="IPR036719">
    <property type="entry name" value="Neuro-gated_channel_TM_sf"/>
</dbReference>
<protein>
    <submittedName>
        <fullName evidence="8">Uncharacterized protein</fullName>
    </submittedName>
</protein>
<reference evidence="8" key="2">
    <citation type="submission" date="2020-11" db="EMBL/GenBank/DDBJ databases">
        <authorList>
            <person name="McCartney M.A."/>
            <person name="Auch B."/>
            <person name="Kono T."/>
            <person name="Mallez S."/>
            <person name="Becker A."/>
            <person name="Gohl D.M."/>
            <person name="Silverstein K.A.T."/>
            <person name="Koren S."/>
            <person name="Bechman K.B."/>
            <person name="Herman A."/>
            <person name="Abrahante J.E."/>
            <person name="Garbe J."/>
        </authorList>
    </citation>
    <scope>NUCLEOTIDE SEQUENCE</scope>
    <source>
        <strain evidence="8">Duluth1</strain>
        <tissue evidence="8">Whole animal</tissue>
    </source>
</reference>
<keyword evidence="4 5" id="KW-0472">Membrane</keyword>